<reference evidence="1 2" key="1">
    <citation type="submission" date="2020-10" db="EMBL/GenBank/DDBJ databases">
        <title>Identification of Nocardia species via Next-generation sequencing and recognition of intraspecies genetic diversity.</title>
        <authorList>
            <person name="Li P."/>
            <person name="Li P."/>
            <person name="Lu B."/>
        </authorList>
    </citation>
    <scope>NUCLEOTIDE SEQUENCE [LARGE SCALE GENOMIC DNA]</scope>
    <source>
        <strain evidence="1 2">BJ06-0157</strain>
    </source>
</reference>
<organism evidence="1 2">
    <name type="scientific">Nocardia amamiensis</name>
    <dbReference type="NCBI Taxonomy" id="404578"/>
    <lineage>
        <taxon>Bacteria</taxon>
        <taxon>Bacillati</taxon>
        <taxon>Actinomycetota</taxon>
        <taxon>Actinomycetes</taxon>
        <taxon>Mycobacteriales</taxon>
        <taxon>Nocardiaceae</taxon>
        <taxon>Nocardia</taxon>
    </lineage>
</organism>
<dbReference type="EMBL" id="JADLQX010000030">
    <property type="protein sequence ID" value="MBF6301653.1"/>
    <property type="molecule type" value="Genomic_DNA"/>
</dbReference>
<dbReference type="Proteomes" id="UP000702209">
    <property type="component" value="Unassembled WGS sequence"/>
</dbReference>
<accession>A0ABS0D0L0</accession>
<evidence type="ECO:0000313" key="1">
    <source>
        <dbReference type="EMBL" id="MBF6301653.1"/>
    </source>
</evidence>
<evidence type="ECO:0000313" key="2">
    <source>
        <dbReference type="Proteomes" id="UP000702209"/>
    </source>
</evidence>
<sequence length="52" mass="5833">MAEHELEFPATTAGDQASEIKLKQLADDPNVYDLCMMDRGSEGNLITYKTRD</sequence>
<gene>
    <name evidence="1" type="ORF">IU459_29545</name>
</gene>
<comment type="caution">
    <text evidence="1">The sequence shown here is derived from an EMBL/GenBank/DDBJ whole genome shotgun (WGS) entry which is preliminary data.</text>
</comment>
<proteinExistence type="predicted"/>
<dbReference type="RefSeq" id="WP_195132874.1">
    <property type="nucleotide sequence ID" value="NZ_JADLQX010000030.1"/>
</dbReference>
<protein>
    <submittedName>
        <fullName evidence="1">Uncharacterized protein</fullName>
    </submittedName>
</protein>
<keyword evidence="2" id="KW-1185">Reference proteome</keyword>
<name>A0ABS0D0L0_9NOCA</name>